<organism evidence="1 2">
    <name type="scientific">Vararia minispora EC-137</name>
    <dbReference type="NCBI Taxonomy" id="1314806"/>
    <lineage>
        <taxon>Eukaryota</taxon>
        <taxon>Fungi</taxon>
        <taxon>Dikarya</taxon>
        <taxon>Basidiomycota</taxon>
        <taxon>Agaricomycotina</taxon>
        <taxon>Agaricomycetes</taxon>
        <taxon>Russulales</taxon>
        <taxon>Lachnocladiaceae</taxon>
        <taxon>Vararia</taxon>
    </lineage>
</organism>
<sequence>MSESDHVSLAGSQAQVRQDVELEAVQQQQILVMDRMLDHVETLHTAQLQHTQIIADLQAEVMALRGWAMLGVKAFNQQRGVGGDGDKSYAVLPLPNGRSPIDTPYNLPHISSLRTLNAMPIGHVNTYLQLYALDDNLPDSDNRRRHRLAIHIGIQSDYADAVWS</sequence>
<keyword evidence="2" id="KW-1185">Reference proteome</keyword>
<accession>A0ACB8QX32</accession>
<proteinExistence type="predicted"/>
<name>A0ACB8QX32_9AGAM</name>
<dbReference type="EMBL" id="MU273474">
    <property type="protein sequence ID" value="KAI0036207.1"/>
    <property type="molecule type" value="Genomic_DNA"/>
</dbReference>
<dbReference type="Proteomes" id="UP000814128">
    <property type="component" value="Unassembled WGS sequence"/>
</dbReference>
<evidence type="ECO:0000313" key="2">
    <source>
        <dbReference type="Proteomes" id="UP000814128"/>
    </source>
</evidence>
<reference evidence="1" key="2">
    <citation type="journal article" date="2022" name="New Phytol.">
        <title>Evolutionary transition to the ectomycorrhizal habit in the genomes of a hyperdiverse lineage of mushroom-forming fungi.</title>
        <authorList>
            <person name="Looney B."/>
            <person name="Miyauchi S."/>
            <person name="Morin E."/>
            <person name="Drula E."/>
            <person name="Courty P.E."/>
            <person name="Kohler A."/>
            <person name="Kuo A."/>
            <person name="LaButti K."/>
            <person name="Pangilinan J."/>
            <person name="Lipzen A."/>
            <person name="Riley R."/>
            <person name="Andreopoulos W."/>
            <person name="He G."/>
            <person name="Johnson J."/>
            <person name="Nolan M."/>
            <person name="Tritt A."/>
            <person name="Barry K.W."/>
            <person name="Grigoriev I.V."/>
            <person name="Nagy L.G."/>
            <person name="Hibbett D."/>
            <person name="Henrissat B."/>
            <person name="Matheny P.B."/>
            <person name="Labbe J."/>
            <person name="Martin F.M."/>
        </authorList>
    </citation>
    <scope>NUCLEOTIDE SEQUENCE</scope>
    <source>
        <strain evidence="1">EC-137</strain>
    </source>
</reference>
<evidence type="ECO:0000313" key="1">
    <source>
        <dbReference type="EMBL" id="KAI0036207.1"/>
    </source>
</evidence>
<protein>
    <submittedName>
        <fullName evidence="1">Uncharacterized protein</fullName>
    </submittedName>
</protein>
<reference evidence="1" key="1">
    <citation type="submission" date="2021-02" db="EMBL/GenBank/DDBJ databases">
        <authorList>
            <consortium name="DOE Joint Genome Institute"/>
            <person name="Ahrendt S."/>
            <person name="Looney B.P."/>
            <person name="Miyauchi S."/>
            <person name="Morin E."/>
            <person name="Drula E."/>
            <person name="Courty P.E."/>
            <person name="Chicoki N."/>
            <person name="Fauchery L."/>
            <person name="Kohler A."/>
            <person name="Kuo A."/>
            <person name="Labutti K."/>
            <person name="Pangilinan J."/>
            <person name="Lipzen A."/>
            <person name="Riley R."/>
            <person name="Andreopoulos W."/>
            <person name="He G."/>
            <person name="Johnson J."/>
            <person name="Barry K.W."/>
            <person name="Grigoriev I.V."/>
            <person name="Nagy L."/>
            <person name="Hibbett D."/>
            <person name="Henrissat B."/>
            <person name="Matheny P.B."/>
            <person name="Labbe J."/>
            <person name="Martin F."/>
        </authorList>
    </citation>
    <scope>NUCLEOTIDE SEQUENCE</scope>
    <source>
        <strain evidence="1">EC-137</strain>
    </source>
</reference>
<comment type="caution">
    <text evidence="1">The sequence shown here is derived from an EMBL/GenBank/DDBJ whole genome shotgun (WGS) entry which is preliminary data.</text>
</comment>
<gene>
    <name evidence="1" type="ORF">K488DRAFT_82316</name>
</gene>